<protein>
    <recommendedName>
        <fullName evidence="3">Transposase MuDR plant domain-containing protein</fullName>
    </recommendedName>
</protein>
<accession>A0AAE1V589</accession>
<reference evidence="1" key="1">
    <citation type="submission" date="2023-12" db="EMBL/GenBank/DDBJ databases">
        <title>Genome assembly of Anisodus tanguticus.</title>
        <authorList>
            <person name="Wang Y.-J."/>
        </authorList>
    </citation>
    <scope>NUCLEOTIDE SEQUENCE</scope>
    <source>
        <strain evidence="1">KB-2021</strain>
        <tissue evidence="1">Leaf</tissue>
    </source>
</reference>
<proteinExistence type="predicted"/>
<gene>
    <name evidence="1" type="ORF">RND71_030159</name>
</gene>
<keyword evidence="2" id="KW-1185">Reference proteome</keyword>
<dbReference type="PANTHER" id="PTHR31973:SF189">
    <property type="entry name" value="TRANSPOSASE, MUDR, PLANT, MULE TRANSPOSASE DOMAIN PROTEIN-RELATED"/>
    <property type="match status" value="1"/>
</dbReference>
<evidence type="ECO:0000313" key="2">
    <source>
        <dbReference type="Proteomes" id="UP001291623"/>
    </source>
</evidence>
<organism evidence="1 2">
    <name type="scientific">Anisodus tanguticus</name>
    <dbReference type="NCBI Taxonomy" id="243964"/>
    <lineage>
        <taxon>Eukaryota</taxon>
        <taxon>Viridiplantae</taxon>
        <taxon>Streptophyta</taxon>
        <taxon>Embryophyta</taxon>
        <taxon>Tracheophyta</taxon>
        <taxon>Spermatophyta</taxon>
        <taxon>Magnoliopsida</taxon>
        <taxon>eudicotyledons</taxon>
        <taxon>Gunneridae</taxon>
        <taxon>Pentapetalae</taxon>
        <taxon>asterids</taxon>
        <taxon>lamiids</taxon>
        <taxon>Solanales</taxon>
        <taxon>Solanaceae</taxon>
        <taxon>Solanoideae</taxon>
        <taxon>Hyoscyameae</taxon>
        <taxon>Anisodus</taxon>
    </lineage>
</organism>
<evidence type="ECO:0008006" key="3">
    <source>
        <dbReference type="Google" id="ProtNLM"/>
    </source>
</evidence>
<name>A0AAE1V589_9SOLA</name>
<dbReference type="Proteomes" id="UP001291623">
    <property type="component" value="Unassembled WGS sequence"/>
</dbReference>
<sequence>MVESGLKFQNEFELWIDVTNIVHHSESYSIDVEAGTDCDCANEALNSSSNDSSDDDFDIDELEFIRLQNKREITLKLEHFKIIYPRMSFKDTLEARMFMNVYALAENKGLVLLKSDKSRVRYKCVEGYPFKFFECKRVDSNTIAYYFQKKLQNDPKVKVKEMRAELKVASNVNVSHQKCKRDKRMILEELSGSYNDEYNKL</sequence>
<evidence type="ECO:0000313" key="1">
    <source>
        <dbReference type="EMBL" id="KAK4350846.1"/>
    </source>
</evidence>
<dbReference type="EMBL" id="JAVYJV010000016">
    <property type="protein sequence ID" value="KAK4350846.1"/>
    <property type="molecule type" value="Genomic_DNA"/>
</dbReference>
<dbReference type="PANTHER" id="PTHR31973">
    <property type="entry name" value="POLYPROTEIN, PUTATIVE-RELATED"/>
    <property type="match status" value="1"/>
</dbReference>
<comment type="caution">
    <text evidence="1">The sequence shown here is derived from an EMBL/GenBank/DDBJ whole genome shotgun (WGS) entry which is preliminary data.</text>
</comment>
<dbReference type="AlphaFoldDB" id="A0AAE1V589"/>